<organism evidence="3 4">
    <name type="scientific">Skermanella aerolata</name>
    <dbReference type="NCBI Taxonomy" id="393310"/>
    <lineage>
        <taxon>Bacteria</taxon>
        <taxon>Pseudomonadati</taxon>
        <taxon>Pseudomonadota</taxon>
        <taxon>Alphaproteobacteria</taxon>
        <taxon>Rhodospirillales</taxon>
        <taxon>Azospirillaceae</taxon>
        <taxon>Skermanella</taxon>
    </lineage>
</organism>
<dbReference type="Gene3D" id="1.10.260.40">
    <property type="entry name" value="lambda repressor-like DNA-binding domains"/>
    <property type="match status" value="1"/>
</dbReference>
<feature type="domain" description="HTH cro/C1-type" evidence="2">
    <location>
        <begin position="22"/>
        <end position="70"/>
    </location>
</feature>
<gene>
    <name evidence="3" type="ORF">SAE02_60320</name>
</gene>
<dbReference type="EMBL" id="BJYZ01000033">
    <property type="protein sequence ID" value="GEO41884.1"/>
    <property type="molecule type" value="Genomic_DNA"/>
</dbReference>
<evidence type="ECO:0000313" key="3">
    <source>
        <dbReference type="EMBL" id="GEO41884.1"/>
    </source>
</evidence>
<accession>A0A512DZH9</accession>
<dbReference type="PANTHER" id="PTHR36924:SF1">
    <property type="entry name" value="ANTITOXIN HIGA-1"/>
    <property type="match status" value="1"/>
</dbReference>
<sequence>MIKKNRKPTLPGKVLKDLFMDEHGLNISGFSQKLGISRKHLIELINGHKRIIPNMAVRLAHRLETTPNLWLNLQSAVDIWEAEKEFYKLTRLPSN</sequence>
<dbReference type="PANTHER" id="PTHR36924">
    <property type="entry name" value="ANTITOXIN HIGA-1"/>
    <property type="match status" value="1"/>
</dbReference>
<dbReference type="CDD" id="cd00093">
    <property type="entry name" value="HTH_XRE"/>
    <property type="match status" value="1"/>
</dbReference>
<comment type="caution">
    <text evidence="3">The sequence shown here is derived from an EMBL/GenBank/DDBJ whole genome shotgun (WGS) entry which is preliminary data.</text>
</comment>
<reference evidence="3 4" key="1">
    <citation type="submission" date="2019-07" db="EMBL/GenBank/DDBJ databases">
        <title>Whole genome shotgun sequence of Skermanella aerolata NBRC 106429.</title>
        <authorList>
            <person name="Hosoyama A."/>
            <person name="Uohara A."/>
            <person name="Ohji S."/>
            <person name="Ichikawa N."/>
        </authorList>
    </citation>
    <scope>NUCLEOTIDE SEQUENCE [LARGE SCALE GENOMIC DNA]</scope>
    <source>
        <strain evidence="3 4">NBRC 106429</strain>
    </source>
</reference>
<dbReference type="NCBIfam" id="TIGR02607">
    <property type="entry name" value="antidote_HigA"/>
    <property type="match status" value="1"/>
</dbReference>
<dbReference type="OrthoDB" id="3174593at2"/>
<dbReference type="SUPFAM" id="SSF47413">
    <property type="entry name" value="lambda repressor-like DNA-binding domains"/>
    <property type="match status" value="1"/>
</dbReference>
<dbReference type="Proteomes" id="UP000321523">
    <property type="component" value="Unassembled WGS sequence"/>
</dbReference>
<dbReference type="PROSITE" id="PS50943">
    <property type="entry name" value="HTH_CROC1"/>
    <property type="match status" value="1"/>
</dbReference>
<dbReference type="InterPro" id="IPR013430">
    <property type="entry name" value="Toxin_antidote_HigA"/>
</dbReference>
<evidence type="ECO:0000313" key="4">
    <source>
        <dbReference type="Proteomes" id="UP000321523"/>
    </source>
</evidence>
<evidence type="ECO:0000259" key="2">
    <source>
        <dbReference type="PROSITE" id="PS50943"/>
    </source>
</evidence>
<proteinExistence type="predicted"/>
<dbReference type="GO" id="GO:0003677">
    <property type="term" value="F:DNA binding"/>
    <property type="evidence" value="ECO:0007669"/>
    <property type="project" value="UniProtKB-KW"/>
</dbReference>
<dbReference type="AlphaFoldDB" id="A0A512DZH9"/>
<keyword evidence="1" id="KW-0238">DNA-binding</keyword>
<dbReference type="RefSeq" id="WP_044434661.1">
    <property type="nucleotide sequence ID" value="NZ_BJYZ01000033.1"/>
</dbReference>
<dbReference type="InterPro" id="IPR010982">
    <property type="entry name" value="Lambda_DNA-bd_dom_sf"/>
</dbReference>
<dbReference type="InterPro" id="IPR001387">
    <property type="entry name" value="Cro/C1-type_HTH"/>
</dbReference>
<protein>
    <submittedName>
        <fullName evidence="3">Transcriptional regulator</fullName>
    </submittedName>
</protein>
<keyword evidence="4" id="KW-1185">Reference proteome</keyword>
<name>A0A512DZH9_9PROT</name>
<evidence type="ECO:0000256" key="1">
    <source>
        <dbReference type="ARBA" id="ARBA00023125"/>
    </source>
</evidence>